<proteinExistence type="inferred from homology"/>
<gene>
    <name evidence="16" type="ORF">FAES_4540</name>
</gene>
<keyword evidence="3 12" id="KW-1134">Transmembrane beta strand</keyword>
<dbReference type="HOGENOM" id="CLU_012070_0_0_10"/>
<dbReference type="GO" id="GO:0009279">
    <property type="term" value="C:cell outer membrane"/>
    <property type="evidence" value="ECO:0007669"/>
    <property type="project" value="UniProtKB-SubCell"/>
</dbReference>
<evidence type="ECO:0000256" key="6">
    <source>
        <dbReference type="ARBA" id="ARBA00022729"/>
    </source>
</evidence>
<evidence type="ECO:0000313" key="17">
    <source>
        <dbReference type="Proteomes" id="UP000011058"/>
    </source>
</evidence>
<comment type="subcellular location">
    <subcellularLocation>
        <location evidence="1 12">Cell outer membrane</location>
        <topology evidence="1 12">Multi-pass membrane protein</topology>
    </subcellularLocation>
</comment>
<protein>
    <submittedName>
        <fullName evidence="16">TonB-dependent receptor</fullName>
    </submittedName>
</protein>
<evidence type="ECO:0000256" key="7">
    <source>
        <dbReference type="ARBA" id="ARBA00023004"/>
    </source>
</evidence>
<organism evidence="16 17">
    <name type="scientific">Fibrella aestuarina BUZ 2</name>
    <dbReference type="NCBI Taxonomy" id="1166018"/>
    <lineage>
        <taxon>Bacteria</taxon>
        <taxon>Pseudomonadati</taxon>
        <taxon>Bacteroidota</taxon>
        <taxon>Cytophagia</taxon>
        <taxon>Cytophagales</taxon>
        <taxon>Spirosomataceae</taxon>
        <taxon>Fibrella</taxon>
    </lineage>
</organism>
<name>I0KEI6_9BACT</name>
<evidence type="ECO:0000256" key="2">
    <source>
        <dbReference type="ARBA" id="ARBA00022448"/>
    </source>
</evidence>
<dbReference type="SUPFAM" id="SSF56935">
    <property type="entry name" value="Porins"/>
    <property type="match status" value="1"/>
</dbReference>
<dbReference type="PROSITE" id="PS52016">
    <property type="entry name" value="TONB_DEPENDENT_REC_3"/>
    <property type="match status" value="1"/>
</dbReference>
<dbReference type="Pfam" id="PF13715">
    <property type="entry name" value="CarbopepD_reg_2"/>
    <property type="match status" value="1"/>
</dbReference>
<accession>I0KEI6</accession>
<evidence type="ECO:0000256" key="3">
    <source>
        <dbReference type="ARBA" id="ARBA00022452"/>
    </source>
</evidence>
<dbReference type="InterPro" id="IPR036942">
    <property type="entry name" value="Beta-barrel_TonB_sf"/>
</dbReference>
<dbReference type="PATRIC" id="fig|1166018.3.peg.1506"/>
<dbReference type="InterPro" id="IPR000531">
    <property type="entry name" value="Beta-barrel_TonB"/>
</dbReference>
<keyword evidence="10 12" id="KW-0472">Membrane</keyword>
<evidence type="ECO:0000256" key="8">
    <source>
        <dbReference type="ARBA" id="ARBA00023065"/>
    </source>
</evidence>
<evidence type="ECO:0000256" key="9">
    <source>
        <dbReference type="ARBA" id="ARBA00023077"/>
    </source>
</evidence>
<dbReference type="GO" id="GO:0015344">
    <property type="term" value="F:siderophore uptake transmembrane transporter activity"/>
    <property type="evidence" value="ECO:0007669"/>
    <property type="project" value="TreeGrafter"/>
</dbReference>
<keyword evidence="17" id="KW-1185">Reference proteome</keyword>
<feature type="domain" description="TonB-dependent receptor-like beta-barrel" evidence="14">
    <location>
        <begin position="371"/>
        <end position="920"/>
    </location>
</feature>
<evidence type="ECO:0000256" key="12">
    <source>
        <dbReference type="PROSITE-ProRule" id="PRU01360"/>
    </source>
</evidence>
<dbReference type="PANTHER" id="PTHR32552:SF89">
    <property type="entry name" value="CATECHOLATE SIDEROPHORE RECEPTOR FIU"/>
    <property type="match status" value="1"/>
</dbReference>
<dbReference type="InterPro" id="IPR012910">
    <property type="entry name" value="Plug_dom"/>
</dbReference>
<dbReference type="Gene3D" id="2.40.170.20">
    <property type="entry name" value="TonB-dependent receptor, beta-barrel domain"/>
    <property type="match status" value="1"/>
</dbReference>
<dbReference type="eggNOG" id="COG4206">
    <property type="taxonomic scope" value="Bacteria"/>
</dbReference>
<dbReference type="Pfam" id="PF07715">
    <property type="entry name" value="Plug"/>
    <property type="match status" value="1"/>
</dbReference>
<evidence type="ECO:0000259" key="15">
    <source>
        <dbReference type="Pfam" id="PF07715"/>
    </source>
</evidence>
<evidence type="ECO:0000259" key="14">
    <source>
        <dbReference type="Pfam" id="PF00593"/>
    </source>
</evidence>
<evidence type="ECO:0000256" key="13">
    <source>
        <dbReference type="RuleBase" id="RU003357"/>
    </source>
</evidence>
<dbReference type="Pfam" id="PF00593">
    <property type="entry name" value="TonB_dep_Rec_b-barrel"/>
    <property type="match status" value="1"/>
</dbReference>
<dbReference type="STRING" id="1166018.FAES_4540"/>
<dbReference type="eggNOG" id="COG1629">
    <property type="taxonomic scope" value="Bacteria"/>
</dbReference>
<dbReference type="Gene3D" id="2.60.40.1120">
    <property type="entry name" value="Carboxypeptidase-like, regulatory domain"/>
    <property type="match status" value="1"/>
</dbReference>
<keyword evidence="5 12" id="KW-0812">Transmembrane</keyword>
<dbReference type="KEGG" id="fae:FAES_4540"/>
<evidence type="ECO:0000256" key="5">
    <source>
        <dbReference type="ARBA" id="ARBA00022692"/>
    </source>
</evidence>
<keyword evidence="7" id="KW-0408">Iron</keyword>
<dbReference type="InterPro" id="IPR039426">
    <property type="entry name" value="TonB-dep_rcpt-like"/>
</dbReference>
<keyword evidence="2 12" id="KW-0813">Transport</keyword>
<dbReference type="AlphaFoldDB" id="I0KEI6"/>
<evidence type="ECO:0000256" key="1">
    <source>
        <dbReference type="ARBA" id="ARBA00004571"/>
    </source>
</evidence>
<keyword evidence="9 13" id="KW-0798">TonB box</keyword>
<evidence type="ECO:0000256" key="4">
    <source>
        <dbReference type="ARBA" id="ARBA00022496"/>
    </source>
</evidence>
<sequence>MASQPRFVYPSIPATMNVNYLLVRPTRWLLMLVCVWSVSTAFAQTKTITGNILGADGSALPGANVGIKVANRFTTTDGNGAFTLTGVPNEAVTLVASYVGYMTQDVRVAAGQTNVRIVLTRDERVLDEIVVTGVFDERKRMDASIAITTLSSRQIELQVPNSAPDLLRNVPGVYVNSSVGEIRNSVSSRGITIGSTDGSFGYEYVSMQEDGLPVTNTTYFSYGPDFFLRADATLGRLDAVRGGPASVAAANAPGGIFNYVSKTGGNAFAGEVRLKYGLLGDGQNSLGRIDGDLGGPLGRNWFYNIGGFYRYDQGARYPGYPMNVGGQVKANLEKKYARGNLKIFLKYLDDKNGFAQPMLTKGYETPELAPGFNSSATNFPDAFSYSGQDLVNGGRYSFDSRNQVKSKYKSVAFTWDHDLGNNWSFSNATKYSDNAVLYNTLGGVIPSSITDLVPYFFLGGFGAGLPGSFTYRSLKTGETLANVAVTGGVPKVTSSQLPGQDVLPNSVLLIPLSFYDNTVNELLERFSIKKKTATMSFNLGGYYGYSNAHRYSGGDIALATIENHPQLLSLSFTGVPLYGVSNGVPITGPSGTYQITNPVGVGQGTGNLGAYISFNATQNQGALFFGHTWNLSDKWTFDWGARYERVNIKGYNVRPNLVGSPLSGGTDGNPLTTFDNNRLDTLGTYRFDYTINTLSYSAALNYKLNDNLAIYGRYSQGKKAPDLDFYFTLNTPQNLKLYRPQVRSTEQIEFGLKAGFGKSNLFVTPFWSVLSGVPVGQIFQDTNGSYYFPPRTYAKYRTAGVEIETNVYLNPHLSVRGVATFQKSLLDEYTVWVANANGPADDTQLSYSGNEADNSPRAMLNITPTYTANKFYTFLTWSYLGARQANAANVFKLPAFSQFDFSAGYTVSKSFQLALNINNLFNTYGVMTFQRPGSLAQVLGGNASFSKKEYDAAVAANTPYSTVGIQPRAYYLTATVKF</sequence>
<evidence type="ECO:0000256" key="10">
    <source>
        <dbReference type="ARBA" id="ARBA00023136"/>
    </source>
</evidence>
<reference evidence="16 17" key="1">
    <citation type="journal article" date="2012" name="J. Bacteriol.">
        <title>Genome Sequence of Fibrella aestuarina BUZ 2T, a Filamentous Marine Bacterium.</title>
        <authorList>
            <person name="Filippini M."/>
            <person name="Qi W."/>
            <person name="Blom J."/>
            <person name="Goesmann A."/>
            <person name="Smits T.H."/>
            <person name="Bagheri H.C."/>
        </authorList>
    </citation>
    <scope>NUCLEOTIDE SEQUENCE [LARGE SCALE GENOMIC DNA]</scope>
    <source>
        <strain evidence="17">BUZ 2T</strain>
    </source>
</reference>
<keyword evidence="16" id="KW-0675">Receptor</keyword>
<dbReference type="Proteomes" id="UP000011058">
    <property type="component" value="Chromosome"/>
</dbReference>
<keyword evidence="6" id="KW-0732">Signal</keyword>
<dbReference type="Gene3D" id="2.170.130.10">
    <property type="entry name" value="TonB-dependent receptor, plug domain"/>
    <property type="match status" value="1"/>
</dbReference>
<evidence type="ECO:0000256" key="11">
    <source>
        <dbReference type="ARBA" id="ARBA00023237"/>
    </source>
</evidence>
<dbReference type="InterPro" id="IPR037066">
    <property type="entry name" value="Plug_dom_sf"/>
</dbReference>
<keyword evidence="8" id="KW-0406">Ion transport</keyword>
<feature type="domain" description="TonB-dependent receptor plug" evidence="15">
    <location>
        <begin position="140"/>
        <end position="256"/>
    </location>
</feature>
<comment type="similarity">
    <text evidence="12 13">Belongs to the TonB-dependent receptor family.</text>
</comment>
<dbReference type="SUPFAM" id="SSF49464">
    <property type="entry name" value="Carboxypeptidase regulatory domain-like"/>
    <property type="match status" value="1"/>
</dbReference>
<keyword evidence="11 12" id="KW-0998">Cell outer membrane</keyword>
<dbReference type="PANTHER" id="PTHR32552">
    <property type="entry name" value="FERRICHROME IRON RECEPTOR-RELATED"/>
    <property type="match status" value="1"/>
</dbReference>
<evidence type="ECO:0000313" key="16">
    <source>
        <dbReference type="EMBL" id="CCH02539.1"/>
    </source>
</evidence>
<dbReference type="InterPro" id="IPR008969">
    <property type="entry name" value="CarboxyPept-like_regulatory"/>
</dbReference>
<dbReference type="EMBL" id="HE796683">
    <property type="protein sequence ID" value="CCH02539.1"/>
    <property type="molecule type" value="Genomic_DNA"/>
</dbReference>
<keyword evidence="4" id="KW-0410">Iron transport</keyword>